<proteinExistence type="predicted"/>
<evidence type="ECO:0000313" key="1">
    <source>
        <dbReference type="EMBL" id="KAL3534240.1"/>
    </source>
</evidence>
<comment type="caution">
    <text evidence="1">The sequence shown here is derived from an EMBL/GenBank/DDBJ whole genome shotgun (WGS) entry which is preliminary data.</text>
</comment>
<accession>A0ABD3ASR3</accession>
<sequence length="249" mass="29334">MFNQAIARMSPKLQVYKKYLISNAKVRPILSQFRCDGIDTQWVISTNIVVEELPDEQDLVLPVEFNYTQFNDLAQYADSTTHSVDVLGVIIDALSILTIKNNNKTSYVQRFILINEKAIENEKCFADLIKKKDYRKKSPQMFYQKDKKITSFSFQHIFQRYWYMACKKCFRSTSTTYKFVYTYNHYNGKQEAEPRCRFDIDLKDDDRTITASIFADLVENLFGYSAVEAMEHFNQNKEPPLQILHEELK</sequence>
<gene>
    <name evidence="1" type="ORF">ACH5RR_002701</name>
</gene>
<name>A0ABD3ASR3_9GENT</name>
<evidence type="ECO:0000313" key="2">
    <source>
        <dbReference type="Proteomes" id="UP001630127"/>
    </source>
</evidence>
<dbReference type="AlphaFoldDB" id="A0ABD3ASR3"/>
<protein>
    <submittedName>
        <fullName evidence="1">Uncharacterized protein</fullName>
    </submittedName>
</protein>
<dbReference type="EMBL" id="JBJUIK010000002">
    <property type="protein sequence ID" value="KAL3534240.1"/>
    <property type="molecule type" value="Genomic_DNA"/>
</dbReference>
<dbReference type="Gene3D" id="2.40.50.140">
    <property type="entry name" value="Nucleic acid-binding proteins"/>
    <property type="match status" value="1"/>
</dbReference>
<dbReference type="InterPro" id="IPR012340">
    <property type="entry name" value="NA-bd_OB-fold"/>
</dbReference>
<keyword evidence="2" id="KW-1185">Reference proteome</keyword>
<reference evidence="1 2" key="1">
    <citation type="submission" date="2024-11" db="EMBL/GenBank/DDBJ databases">
        <title>A near-complete genome assembly of Cinchona calisaya.</title>
        <authorList>
            <person name="Lian D.C."/>
            <person name="Zhao X.W."/>
            <person name="Wei L."/>
        </authorList>
    </citation>
    <scope>NUCLEOTIDE SEQUENCE [LARGE SCALE GENOMIC DNA]</scope>
    <source>
        <tissue evidence="1">Nenye</tissue>
    </source>
</reference>
<dbReference type="SUPFAM" id="SSF50249">
    <property type="entry name" value="Nucleic acid-binding proteins"/>
    <property type="match status" value="1"/>
</dbReference>
<organism evidence="1 2">
    <name type="scientific">Cinchona calisaya</name>
    <dbReference type="NCBI Taxonomy" id="153742"/>
    <lineage>
        <taxon>Eukaryota</taxon>
        <taxon>Viridiplantae</taxon>
        <taxon>Streptophyta</taxon>
        <taxon>Embryophyta</taxon>
        <taxon>Tracheophyta</taxon>
        <taxon>Spermatophyta</taxon>
        <taxon>Magnoliopsida</taxon>
        <taxon>eudicotyledons</taxon>
        <taxon>Gunneridae</taxon>
        <taxon>Pentapetalae</taxon>
        <taxon>asterids</taxon>
        <taxon>lamiids</taxon>
        <taxon>Gentianales</taxon>
        <taxon>Rubiaceae</taxon>
        <taxon>Cinchonoideae</taxon>
        <taxon>Cinchoneae</taxon>
        <taxon>Cinchona</taxon>
    </lineage>
</organism>
<dbReference type="Proteomes" id="UP001630127">
    <property type="component" value="Unassembled WGS sequence"/>
</dbReference>